<dbReference type="Gene3D" id="3.90.1720.10">
    <property type="entry name" value="endopeptidase domain like (from Nostoc punctiforme)"/>
    <property type="match status" value="1"/>
</dbReference>
<dbReference type="PANTHER" id="PTHR44103">
    <property type="entry name" value="PROPROTEIN CONVERTASE P"/>
    <property type="match status" value="1"/>
</dbReference>
<reference evidence="3 4" key="1">
    <citation type="journal article" date="2019" name="Int. J. Syst. Evol. Microbiol.">
        <title>The Global Catalogue of Microorganisms (GCM) 10K type strain sequencing project: providing services to taxonomists for standard genome sequencing and annotation.</title>
        <authorList>
            <consortium name="The Broad Institute Genomics Platform"/>
            <consortium name="The Broad Institute Genome Sequencing Center for Infectious Disease"/>
            <person name="Wu L."/>
            <person name="Ma J."/>
        </authorList>
    </citation>
    <scope>NUCLEOTIDE SEQUENCE [LARGE SCALE GENOMIC DNA]</scope>
    <source>
        <strain evidence="3 4">JCM 4505</strain>
    </source>
</reference>
<dbReference type="Pfam" id="PF13517">
    <property type="entry name" value="FG-GAP_3"/>
    <property type="match status" value="2"/>
</dbReference>
<dbReference type="InterPro" id="IPR038765">
    <property type="entry name" value="Papain-like_cys_pep_sf"/>
</dbReference>
<keyword evidence="4" id="KW-1185">Reference proteome</keyword>
<evidence type="ECO:0000313" key="3">
    <source>
        <dbReference type="EMBL" id="GAA0274445.1"/>
    </source>
</evidence>
<comment type="caution">
    <text evidence="3">The sequence shown here is derived from an EMBL/GenBank/DDBJ whole genome shotgun (WGS) entry which is preliminary data.</text>
</comment>
<evidence type="ECO:0000256" key="2">
    <source>
        <dbReference type="SAM" id="SignalP"/>
    </source>
</evidence>
<dbReference type="InterPro" id="IPR028994">
    <property type="entry name" value="Integrin_alpha_N"/>
</dbReference>
<dbReference type="Gene3D" id="2.40.128.340">
    <property type="match status" value="2"/>
</dbReference>
<name>A0ABN0V4B4_9ACTN</name>
<feature type="chain" id="PRO_5045318635" description="VCBS repeat protein" evidence="2">
    <location>
        <begin position="31"/>
        <end position="440"/>
    </location>
</feature>
<dbReference type="InterPro" id="IPR013517">
    <property type="entry name" value="FG-GAP"/>
</dbReference>
<gene>
    <name evidence="3" type="ORF">GCM10010302_10100</name>
</gene>
<dbReference type="EMBL" id="BAAABV010000006">
    <property type="protein sequence ID" value="GAA0274445.1"/>
    <property type="molecule type" value="Genomic_DNA"/>
</dbReference>
<protein>
    <recommendedName>
        <fullName evidence="5">VCBS repeat protein</fullName>
    </recommendedName>
</protein>
<sequence>MSMFMSAMVTPRRALALSIAAASFTLAATAAQPAVAAPAPSVVQAATVAESTVGGAITRTEIIERAKYWLGKGIPYDQGGSYADVNGRNYRTDCSGYVSMAWHLSTSLNTQSLESSPEVYEIPRGDLKPGDILNSYYDHVILFDQWDDAAHTKFSYYSFGSTPVKHVTGMSINAGSIDGHPNGDYKALRYKRVTDTPSPVFTQTVAADFNGDGAADIIARDGSATLKMWTHNAGGYFNAPVNVTTGWNFTQTVAADFTGDGKADLIAKDGSGNLKLWPGRGDGTFGSAVQLTGGWNFTQTAAADFDGNGKADLIARDGDGNLKIWAGRGDGTFGAPAQLSGGWNFTQTVAADFNGDGQGDIVAKDADGNLKMWTHNAGGYFNQAVDVTAGWEFSQTTAADFDGNGKADLIARNDNNGDLTIWAGRGNGTFGAPAKLTGGW</sequence>
<evidence type="ECO:0000313" key="4">
    <source>
        <dbReference type="Proteomes" id="UP001501867"/>
    </source>
</evidence>
<feature type="signal peptide" evidence="2">
    <location>
        <begin position="1"/>
        <end position="30"/>
    </location>
</feature>
<dbReference type="PANTHER" id="PTHR44103:SF1">
    <property type="entry name" value="PROPROTEIN CONVERTASE P"/>
    <property type="match status" value="1"/>
</dbReference>
<accession>A0ABN0V4B4</accession>
<keyword evidence="1 2" id="KW-0732">Signal</keyword>
<dbReference type="Proteomes" id="UP001501867">
    <property type="component" value="Unassembled WGS sequence"/>
</dbReference>
<evidence type="ECO:0000256" key="1">
    <source>
        <dbReference type="ARBA" id="ARBA00022729"/>
    </source>
</evidence>
<organism evidence="3 4">
    <name type="scientific">Streptomyces polychromogenes</name>
    <dbReference type="NCBI Taxonomy" id="67342"/>
    <lineage>
        <taxon>Bacteria</taxon>
        <taxon>Bacillati</taxon>
        <taxon>Actinomycetota</taxon>
        <taxon>Actinomycetes</taxon>
        <taxon>Kitasatosporales</taxon>
        <taxon>Streptomycetaceae</taxon>
        <taxon>Streptomyces</taxon>
    </lineage>
</organism>
<proteinExistence type="predicted"/>
<dbReference type="SUPFAM" id="SSF69318">
    <property type="entry name" value="Integrin alpha N-terminal domain"/>
    <property type="match status" value="1"/>
</dbReference>
<dbReference type="SUPFAM" id="SSF54001">
    <property type="entry name" value="Cysteine proteinases"/>
    <property type="match status" value="1"/>
</dbReference>
<evidence type="ECO:0008006" key="5">
    <source>
        <dbReference type="Google" id="ProtNLM"/>
    </source>
</evidence>